<dbReference type="InterPro" id="IPR027417">
    <property type="entry name" value="P-loop_NTPase"/>
</dbReference>
<accession>A0A1X6XAG8</accession>
<organism evidence="4 5">
    <name type="scientific">Brevibacterium yomogidense</name>
    <dbReference type="NCBI Taxonomy" id="946573"/>
    <lineage>
        <taxon>Bacteria</taxon>
        <taxon>Bacillati</taxon>
        <taxon>Actinomycetota</taxon>
        <taxon>Actinomycetes</taxon>
        <taxon>Micrococcales</taxon>
        <taxon>Brevibacteriaceae</taxon>
        <taxon>Brevibacterium</taxon>
    </lineage>
</organism>
<feature type="domain" description="G" evidence="3">
    <location>
        <begin position="98"/>
        <end position="237"/>
    </location>
</feature>
<evidence type="ECO:0000313" key="5">
    <source>
        <dbReference type="Proteomes" id="UP000196581"/>
    </source>
</evidence>
<dbReference type="Gene3D" id="3.40.50.300">
    <property type="entry name" value="P-loop containing nucleotide triphosphate hydrolases"/>
    <property type="match status" value="1"/>
</dbReference>
<evidence type="ECO:0000313" key="4">
    <source>
        <dbReference type="EMBL" id="SLM96241.1"/>
    </source>
</evidence>
<feature type="compositionally biased region" description="Low complexity" evidence="1">
    <location>
        <begin position="9"/>
        <end position="26"/>
    </location>
</feature>
<evidence type="ECO:0000259" key="3">
    <source>
        <dbReference type="Pfam" id="PF01926"/>
    </source>
</evidence>
<dbReference type="Pfam" id="PF01926">
    <property type="entry name" value="MMR_HSR1"/>
    <property type="match status" value="1"/>
</dbReference>
<keyword evidence="4" id="KW-0547">Nucleotide-binding</keyword>
<evidence type="ECO:0000256" key="1">
    <source>
        <dbReference type="SAM" id="MobiDB-lite"/>
    </source>
</evidence>
<gene>
    <name evidence="4" type="ORF">FM105_05515</name>
</gene>
<feature type="transmembrane region" description="Helical" evidence="2">
    <location>
        <begin position="457"/>
        <end position="490"/>
    </location>
</feature>
<dbReference type="SUPFAM" id="SSF52540">
    <property type="entry name" value="P-loop containing nucleoside triphosphate hydrolases"/>
    <property type="match status" value="1"/>
</dbReference>
<dbReference type="InterPro" id="IPR006073">
    <property type="entry name" value="GTP-bd"/>
</dbReference>
<dbReference type="InterPro" id="IPR005662">
    <property type="entry name" value="GTPase_Era-like"/>
</dbReference>
<name>A0A1X6XAG8_9MICO</name>
<dbReference type="PANTHER" id="PTHR42698">
    <property type="entry name" value="GTPASE ERA"/>
    <property type="match status" value="1"/>
</dbReference>
<dbReference type="GO" id="GO:0019843">
    <property type="term" value="F:rRNA binding"/>
    <property type="evidence" value="ECO:0007669"/>
    <property type="project" value="TreeGrafter"/>
</dbReference>
<feature type="region of interest" description="Disordered" evidence="1">
    <location>
        <begin position="1"/>
        <end position="51"/>
    </location>
</feature>
<keyword evidence="5" id="KW-1185">Reference proteome</keyword>
<dbReference type="AlphaFoldDB" id="A0A1X6XAG8"/>
<dbReference type="GO" id="GO:0005525">
    <property type="term" value="F:GTP binding"/>
    <property type="evidence" value="ECO:0007669"/>
    <property type="project" value="InterPro"/>
</dbReference>
<dbReference type="Proteomes" id="UP000196581">
    <property type="component" value="Unassembled WGS sequence"/>
</dbReference>
<keyword evidence="2" id="KW-1133">Transmembrane helix</keyword>
<feature type="transmembrane region" description="Helical" evidence="2">
    <location>
        <begin position="496"/>
        <end position="515"/>
    </location>
</feature>
<dbReference type="GO" id="GO:0005829">
    <property type="term" value="C:cytosol"/>
    <property type="evidence" value="ECO:0007669"/>
    <property type="project" value="TreeGrafter"/>
</dbReference>
<proteinExistence type="predicted"/>
<protein>
    <submittedName>
        <fullName evidence="4">Putative ATP-binding membrane protein</fullName>
    </submittedName>
</protein>
<reference evidence="5" key="1">
    <citation type="submission" date="2017-02" db="EMBL/GenBank/DDBJ databases">
        <authorList>
            <person name="Dridi B."/>
        </authorList>
    </citation>
    <scope>NUCLEOTIDE SEQUENCE [LARGE SCALE GENOMIC DNA]</scope>
    <source>
        <strain evidence="5">B Co 03.10</strain>
    </source>
</reference>
<dbReference type="GO" id="GO:0005524">
    <property type="term" value="F:ATP binding"/>
    <property type="evidence" value="ECO:0007669"/>
    <property type="project" value="UniProtKB-KW"/>
</dbReference>
<keyword evidence="2" id="KW-0812">Transmembrane</keyword>
<dbReference type="GO" id="GO:0043024">
    <property type="term" value="F:ribosomal small subunit binding"/>
    <property type="evidence" value="ECO:0007669"/>
    <property type="project" value="TreeGrafter"/>
</dbReference>
<dbReference type="EMBL" id="FWFF01000008">
    <property type="protein sequence ID" value="SLM96241.1"/>
    <property type="molecule type" value="Genomic_DNA"/>
</dbReference>
<dbReference type="GO" id="GO:0000028">
    <property type="term" value="P:ribosomal small subunit assembly"/>
    <property type="evidence" value="ECO:0007669"/>
    <property type="project" value="TreeGrafter"/>
</dbReference>
<evidence type="ECO:0000256" key="2">
    <source>
        <dbReference type="SAM" id="Phobius"/>
    </source>
</evidence>
<keyword evidence="2" id="KW-0472">Membrane</keyword>
<dbReference type="PANTHER" id="PTHR42698:SF1">
    <property type="entry name" value="GTPASE ERA, MITOCHONDRIAL"/>
    <property type="match status" value="1"/>
</dbReference>
<feature type="compositionally biased region" description="Polar residues" evidence="1">
    <location>
        <begin position="27"/>
        <end position="39"/>
    </location>
</feature>
<sequence>MMTEQSTRPGASSGPGMSSSPGTLSGAGTSPSTAMSTGSDAGAGADPSRDELGRLTEGLRYALDRGEDTLRPAIVTDARDLLARVDERMRLGEEHTVVAFAGSTGSGKSSLFNAVAGLEIAQVGVRRPTTSKPTACVWGSGGEELLDWLEVPVENRTWRESALDGDDESALHGLILIDLPDHDSTASEHRLESDRMVGLVDVVFWVVDPQKYADYSLHTGYLAAFAEHSTAMVFVLNQIDRIAPAERQDASTHFASLLQADGLVDARVRTASAVTRHGVDGLRRILSETVAQKRAVTERLLADVRTVNGRVLAEIGEPPDGIADIRGAQELVDAMTDAAGVDAIAQTVHDDYLRRAYKRTAYPVFAWMQRSQADPLGAKHGADRDDLIRAGSPEVTRAQRARVSLAAHDLVDAAVSGMPSVWRNRVAKEERASSEALSENLDQAITAVEVPRRQPGWWTLAGILQVLFFAATLVGLGWLVIQIIAIVGVGFEPGPLLWIVPVVLFVGGVVGSFVVSSWASGARKKGAVDAADSITVRLQDAVRSTAESAFLEPITAVVDDHRRIHDGLR</sequence>
<keyword evidence="4" id="KW-0067">ATP-binding</keyword>